<evidence type="ECO:0000256" key="5">
    <source>
        <dbReference type="ARBA" id="ARBA00023117"/>
    </source>
</evidence>
<evidence type="ECO:0000256" key="9">
    <source>
        <dbReference type="ARBA" id="ARBA00076306"/>
    </source>
</evidence>
<feature type="region of interest" description="Disordered" evidence="11">
    <location>
        <begin position="1132"/>
        <end position="1213"/>
    </location>
</feature>
<dbReference type="CDD" id="cd09839">
    <property type="entry name" value="M1_like_TAF2"/>
    <property type="match status" value="1"/>
</dbReference>
<evidence type="ECO:0000256" key="7">
    <source>
        <dbReference type="ARBA" id="ARBA00023242"/>
    </source>
</evidence>
<dbReference type="InterPro" id="IPR014782">
    <property type="entry name" value="Peptidase_M1_dom"/>
</dbReference>
<feature type="compositionally biased region" description="Low complexity" evidence="11">
    <location>
        <begin position="1381"/>
        <end position="1393"/>
    </location>
</feature>
<sequence>MQREHIRRGFSIYVDLTRRDVYTSHQKVVLEVDFTGKLWGYTEITVVPTSKDLKTIHLHARQCDIHSVTVASHPADFVHSDPLATLSVSDATDVHHHPELKRKVYSALQEGDEGELSIAIPKEVSLRQSGHRAANGLISEAATPEPQTPGHPSQPLFPVPEFTPILVNIGYSIKNPADGIQFVLPSESYQTRVPHVYTTPSSPDAARCWVPCVDNLWEKCTWDFEFIVPRSLEQQDVLSEDEDDTADSEYPTVVICSGELVEQVSHPYNSSKTIFVFSQPTLTSVQHIAWAAGPFHTHAIPADLSAAEDASGTTQPLMHAFCLPGHESFLTTTVSFMRSAMSFYVNEFGSYPFGSHKLVFVEELPTQRFDATTLSLVTVDLLYGDDVIDQVYETRHSLCHALACQWIGINIQQKMWSDTWLVNGLGLYITGLFMRKLFGTNEYRYRLKKDMERVIELDGGSMPPICQPQSLDPPDGTNISFINLKSPLVLHILDRRLGKSGTSLGLSRVLPKLFLSAISGEMANNLISTHSFLRMCRKVSGIDPRSFAEQWIYGSGCPTFGFSASFNRKKMAVEITMRQDAPAYKHLENNEITKMMLKPVPFFEGQMTIRIHEADGTPYEHVLDIRSPFKRYEVPFNTKYKRVRRNTKRYLARQAAAQAAAEGDADAAAAMDMVDMGFGLDIWEKEQERENWKVADWTEEDEQNMAGQTYEWIRIDADFEWIAAIAFDQKDYMWVSQLQRDRDVVAQYEAILVLSKTPNPIISSTFTKTVLVSNYYFRIRCEAAAALVTCANQRLEWLGLFHLFKLFLRYCYEPEDPKADLFSHTYVPRPNDFSDFAEYFVRKSILSAISRVRFENGKSPPVIRQFLVDQLRYNDNTTNPYADAFYICNIISALGCATVSSHPPERGEFISNDAAPAQDPQDAALLQAALSEVDRYRSMDRLIPTYHNVVTVAVIEFQMLLSLAGLVPHDPRPFFPLTREGNYIQVRIAAFDYLFLGRWYTPKIMRYILAVMASDSSRIIRRHVARSACQSLALLVSMGEMKTPKEADSLMIEEDGNGGERVKENKKSETELMIKALRKDREVGKNEAIREFLMPIALAPDTDCEVRWCLLKLADLLIRGQEETAPKVTIHLPPTPVAEAPPPLPTVKLSSKSQRSLKSGAPTPKSPLPSFTFPTKLKIMPSNTQVDTSAAPTPSTPAPPTASGRRGGGEFSVPKVPAKVAATAQKEKKIPKAVPKAQSGGMPLNDLRACRTALKKLQTHKKAAVFLQPVDPVRDRAPNYFDIIKSPMDLSTMGAKLEQGQYKDRFAFEADFRLMINNAKTYNVAGSFVHAEAVALESFFDTTWVRINKTLEAASKKEQAQPAPPSPAPPIQTPAPPPKVPKASTPTATSAATPPVPILKLKLGGGGGGPSAPNGTISSPAASKPAPKAKGKKPKEPKLSEVPPPPPVSAPDTALAPPFDDIDDGSADLLEEVIAIERQQKEKGKGHERRRTPPAPHKEKEREKPAPPPPTDKSKERSIPKLVIGKRKKEEVDTTEDEILALATPAKKERPSVPAAGSSSAPTLSVSTPKRVESPAPARNGVAAHKSKEKLSKPSPPTTDHVPTPSRVSTKGKEKEHSRPVTPANGKPKKAPTQATPLNEKKCRDILRLLAKQPEAPIFMRPVDPVADGCPTYYDEIKEPMDFGTMHTKLAEGKYATMEDFAKDVGLVFNNCRTFNPPTTYPVNCADALEKLFKKEWAKPAEKKLPPGERKQLVAMMKRLIDEPISWVFRDPVDPVALGIPTYFDVIPRKDARDLRTILSKLNQEKFESIDALEADLDLMIKNAILFNGEDSEVGDMAVKLQNRYRELLAPIRGGQANGQAKRKGVDAGKPPPTKKAKLG</sequence>
<dbReference type="GO" id="GO:0005669">
    <property type="term" value="C:transcription factor TFIID complex"/>
    <property type="evidence" value="ECO:0007669"/>
    <property type="project" value="InterPro"/>
</dbReference>
<evidence type="ECO:0000256" key="4">
    <source>
        <dbReference type="ARBA" id="ARBA00023015"/>
    </source>
</evidence>
<organism evidence="13">
    <name type="scientific">Dichomitus squalens</name>
    <dbReference type="NCBI Taxonomy" id="114155"/>
    <lineage>
        <taxon>Eukaryota</taxon>
        <taxon>Fungi</taxon>
        <taxon>Dikarya</taxon>
        <taxon>Basidiomycota</taxon>
        <taxon>Agaricomycotina</taxon>
        <taxon>Agaricomycetes</taxon>
        <taxon>Polyporales</taxon>
        <taxon>Polyporaceae</taxon>
        <taxon>Dichomitus</taxon>
    </lineage>
</organism>
<proteinExistence type="inferred from homology"/>
<evidence type="ECO:0000256" key="11">
    <source>
        <dbReference type="SAM" id="MobiDB-lite"/>
    </source>
</evidence>
<dbReference type="GO" id="GO:0008237">
    <property type="term" value="F:metallopeptidase activity"/>
    <property type="evidence" value="ECO:0007669"/>
    <property type="project" value="InterPro"/>
</dbReference>
<dbReference type="Proteomes" id="UP000292957">
    <property type="component" value="Unassembled WGS sequence"/>
</dbReference>
<dbReference type="SUPFAM" id="SSF55486">
    <property type="entry name" value="Metalloproteases ('zincins'), catalytic domain"/>
    <property type="match status" value="1"/>
</dbReference>
<dbReference type="GO" id="GO:0006325">
    <property type="term" value="P:chromatin organization"/>
    <property type="evidence" value="ECO:0007669"/>
    <property type="project" value="UniProtKB-ARBA"/>
</dbReference>
<dbReference type="Pfam" id="PF25577">
    <property type="entry name" value="TPR_TAF2_C"/>
    <property type="match status" value="1"/>
</dbReference>
<dbReference type="CDD" id="cd04369">
    <property type="entry name" value="Bromodomain"/>
    <property type="match status" value="1"/>
</dbReference>
<dbReference type="GO" id="GO:0000976">
    <property type="term" value="F:transcription cis-regulatory region binding"/>
    <property type="evidence" value="ECO:0007669"/>
    <property type="project" value="TreeGrafter"/>
</dbReference>
<reference evidence="13" key="1">
    <citation type="submission" date="2019-01" db="EMBL/GenBank/DDBJ databases">
        <title>Draft genome sequences of three monokaryotic isolates of the white-rot basidiomycete fungus Dichomitus squalens.</title>
        <authorList>
            <consortium name="DOE Joint Genome Institute"/>
            <person name="Lopez S.C."/>
            <person name="Andreopoulos B."/>
            <person name="Pangilinan J."/>
            <person name="Lipzen A."/>
            <person name="Riley R."/>
            <person name="Ahrendt S."/>
            <person name="Ng V."/>
            <person name="Barry K."/>
            <person name="Daum C."/>
            <person name="Grigoriev I.V."/>
            <person name="Hilden K.S."/>
            <person name="Makela M.R."/>
            <person name="de Vries R.P."/>
        </authorList>
    </citation>
    <scope>NUCLEOTIDE SEQUENCE [LARGE SCALE GENOMIC DNA]</scope>
    <source>
        <strain evidence="13">OM18370.1</strain>
    </source>
</reference>
<feature type="domain" description="Bromo" evidence="12">
    <location>
        <begin position="1651"/>
        <end position="1723"/>
    </location>
</feature>
<feature type="compositionally biased region" description="Low complexity" evidence="11">
    <location>
        <begin position="1146"/>
        <end position="1159"/>
    </location>
</feature>
<comment type="similarity">
    <text evidence="2">Belongs to the TAF2 family.</text>
</comment>
<keyword evidence="4" id="KW-0805">Transcription regulation</keyword>
<keyword evidence="5 10" id="KW-0103">Bromodomain</keyword>
<dbReference type="GO" id="GO:0016251">
    <property type="term" value="F:RNA polymerase II general transcription initiation factor activity"/>
    <property type="evidence" value="ECO:0007669"/>
    <property type="project" value="TreeGrafter"/>
</dbReference>
<dbReference type="InterPro" id="IPR042097">
    <property type="entry name" value="Aminopeptidase_N-like_N_sf"/>
</dbReference>
<dbReference type="Gene3D" id="1.20.920.10">
    <property type="entry name" value="Bromodomain-like"/>
    <property type="match status" value="3"/>
</dbReference>
<keyword evidence="6" id="KW-0804">Transcription</keyword>
<dbReference type="InterPro" id="IPR037813">
    <property type="entry name" value="TAF2"/>
</dbReference>
<dbReference type="GO" id="GO:0006367">
    <property type="term" value="P:transcription initiation at RNA polymerase II promoter"/>
    <property type="evidence" value="ECO:0007669"/>
    <property type="project" value="TreeGrafter"/>
</dbReference>
<evidence type="ECO:0000256" key="8">
    <source>
        <dbReference type="ARBA" id="ARBA00025346"/>
    </source>
</evidence>
<feature type="compositionally biased region" description="Basic and acidic residues" evidence="11">
    <location>
        <begin position="1496"/>
        <end position="1505"/>
    </location>
</feature>
<dbReference type="PROSITE" id="PS50014">
    <property type="entry name" value="BROMODOMAIN_2"/>
    <property type="match status" value="3"/>
</dbReference>
<dbReference type="InterPro" id="IPR057345">
    <property type="entry name" value="Ig-like_TAF2"/>
</dbReference>
<feature type="compositionally biased region" description="Pro residues" evidence="11">
    <location>
        <begin position="1133"/>
        <end position="1145"/>
    </location>
</feature>
<feature type="domain" description="Bromo" evidence="12">
    <location>
        <begin position="1258"/>
        <end position="1330"/>
    </location>
</feature>
<keyword evidence="7" id="KW-0539">Nucleus</keyword>
<dbReference type="PANTHER" id="PTHR15137">
    <property type="entry name" value="TRANSCRIPTION INITIATION FACTOR TFIID"/>
    <property type="match status" value="1"/>
</dbReference>
<dbReference type="FunFam" id="1.10.390.10:FF:000011">
    <property type="entry name" value="Transcription initiation factor TFIID subunit"/>
    <property type="match status" value="1"/>
</dbReference>
<accession>A0A4Q9N1U4</accession>
<evidence type="ECO:0000313" key="13">
    <source>
        <dbReference type="EMBL" id="TBU34449.1"/>
    </source>
</evidence>
<dbReference type="InterPro" id="IPR027268">
    <property type="entry name" value="Peptidase_M4/M1_CTD_sf"/>
</dbReference>
<dbReference type="Pfam" id="PF01433">
    <property type="entry name" value="Peptidase_M1"/>
    <property type="match status" value="1"/>
</dbReference>
<feature type="compositionally biased region" description="Pro residues" evidence="11">
    <location>
        <begin position="1362"/>
        <end position="1380"/>
    </location>
</feature>
<dbReference type="SMART" id="SM00297">
    <property type="entry name" value="BROMO"/>
    <property type="match status" value="3"/>
</dbReference>
<dbReference type="Pfam" id="PF00439">
    <property type="entry name" value="Bromodomain"/>
    <property type="match status" value="3"/>
</dbReference>
<protein>
    <recommendedName>
        <fullName evidence="3">Transcription initiation factor TFIID subunit 2</fullName>
    </recommendedName>
    <alternativeName>
        <fullName evidence="9">TBP-associated factor 2</fullName>
    </alternativeName>
</protein>
<dbReference type="PRINTS" id="PR00503">
    <property type="entry name" value="BROMODOMAIN"/>
</dbReference>
<evidence type="ECO:0000256" key="2">
    <source>
        <dbReference type="ARBA" id="ARBA00010937"/>
    </source>
</evidence>
<feature type="region of interest" description="Disordered" evidence="11">
    <location>
        <begin position="1852"/>
        <end position="1880"/>
    </location>
</feature>
<dbReference type="PROSITE" id="PS00633">
    <property type="entry name" value="BROMODOMAIN_1"/>
    <property type="match status" value="2"/>
</dbReference>
<gene>
    <name evidence="13" type="ORF">BD311DRAFT_793537</name>
</gene>
<evidence type="ECO:0000256" key="3">
    <source>
        <dbReference type="ARBA" id="ARBA00017363"/>
    </source>
</evidence>
<dbReference type="InterPro" id="IPR057991">
    <property type="entry name" value="TPR_TAF2_C"/>
</dbReference>
<dbReference type="SUPFAM" id="SSF47370">
    <property type="entry name" value="Bromodomain"/>
    <property type="match status" value="3"/>
</dbReference>
<feature type="compositionally biased region" description="Low complexity" evidence="11">
    <location>
        <begin position="1552"/>
        <end position="1562"/>
    </location>
</feature>
<dbReference type="EMBL" id="ML143388">
    <property type="protein sequence ID" value="TBU34449.1"/>
    <property type="molecule type" value="Genomic_DNA"/>
</dbReference>
<dbReference type="GO" id="GO:0003682">
    <property type="term" value="F:chromatin binding"/>
    <property type="evidence" value="ECO:0007669"/>
    <property type="project" value="TreeGrafter"/>
</dbReference>
<dbReference type="InterPro" id="IPR001487">
    <property type="entry name" value="Bromodomain"/>
</dbReference>
<evidence type="ECO:0000256" key="6">
    <source>
        <dbReference type="ARBA" id="ARBA00023163"/>
    </source>
</evidence>
<dbReference type="InterPro" id="IPR036427">
    <property type="entry name" value="Bromodomain-like_sf"/>
</dbReference>
<evidence type="ECO:0000256" key="10">
    <source>
        <dbReference type="PROSITE-ProRule" id="PRU00035"/>
    </source>
</evidence>
<evidence type="ECO:0000259" key="12">
    <source>
        <dbReference type="PROSITE" id="PS50014"/>
    </source>
</evidence>
<dbReference type="GO" id="GO:0008270">
    <property type="term" value="F:zinc ion binding"/>
    <property type="evidence" value="ECO:0007669"/>
    <property type="project" value="InterPro"/>
</dbReference>
<comment type="function">
    <text evidence="8">Functions as a component of the DNA-binding general transcription factor complex TFIID. Binding of TFIID to a promoter (with or without TATA element) is the initial step in pre-initiation complex (PIC) formation. TFIID plays a key role in the regulation of gene expression by RNA polymerase II through different activities such as transcription activator interaction, core promoter recognition and selectivity, TFIIA and TFIIB interaction, chromatin modification (histone acetylation by TAF1), facilitation of DNA opening and initiation of transcription.</text>
</comment>
<feature type="compositionally biased region" description="Acidic residues" evidence="11">
    <location>
        <begin position="1460"/>
        <end position="1471"/>
    </location>
</feature>
<dbReference type="OrthoDB" id="308861at2759"/>
<dbReference type="SUPFAM" id="SSF63737">
    <property type="entry name" value="Leukotriene A4 hydrolase N-terminal domain"/>
    <property type="match status" value="1"/>
</dbReference>
<feature type="domain" description="Bromo" evidence="12">
    <location>
        <begin position="1761"/>
        <end position="1835"/>
    </location>
</feature>
<dbReference type="Pfam" id="PF25316">
    <property type="entry name" value="TAF2_3rd"/>
    <property type="match status" value="1"/>
</dbReference>
<evidence type="ECO:0000256" key="1">
    <source>
        <dbReference type="ARBA" id="ARBA00004123"/>
    </source>
</evidence>
<dbReference type="InterPro" id="IPR018359">
    <property type="entry name" value="Bromodomain_CS"/>
</dbReference>
<dbReference type="Gene3D" id="1.10.390.10">
    <property type="entry name" value="Neutral Protease Domain 2"/>
    <property type="match status" value="1"/>
</dbReference>
<feature type="region of interest" description="Disordered" evidence="11">
    <location>
        <begin position="1355"/>
        <end position="1638"/>
    </location>
</feature>
<dbReference type="Gene3D" id="2.60.40.1730">
    <property type="entry name" value="tricorn interacting facor f3 domain"/>
    <property type="match status" value="1"/>
</dbReference>
<dbReference type="PANTHER" id="PTHR15137:SF9">
    <property type="entry name" value="TRANSCRIPTION INITIATION FACTOR TFIID SUBUNIT 2"/>
    <property type="match status" value="1"/>
</dbReference>
<name>A0A4Q9N1U4_9APHY</name>
<comment type="subcellular location">
    <subcellularLocation>
        <location evidence="1">Nucleus</location>
    </subcellularLocation>
</comment>